<dbReference type="GO" id="GO:0016747">
    <property type="term" value="F:acyltransferase activity, transferring groups other than amino-acyl groups"/>
    <property type="evidence" value="ECO:0007669"/>
    <property type="project" value="InterPro"/>
</dbReference>
<evidence type="ECO:0000256" key="1">
    <source>
        <dbReference type="ARBA" id="ARBA00022679"/>
    </source>
</evidence>
<organism evidence="4 5">
    <name type="scientific">Ktedonospora formicarum</name>
    <dbReference type="NCBI Taxonomy" id="2778364"/>
    <lineage>
        <taxon>Bacteria</taxon>
        <taxon>Bacillati</taxon>
        <taxon>Chloroflexota</taxon>
        <taxon>Ktedonobacteria</taxon>
        <taxon>Ktedonobacterales</taxon>
        <taxon>Ktedonobacteraceae</taxon>
        <taxon>Ktedonospora</taxon>
    </lineage>
</organism>
<dbReference type="InterPro" id="IPR000182">
    <property type="entry name" value="GNAT_dom"/>
</dbReference>
<dbReference type="InterPro" id="IPR050832">
    <property type="entry name" value="Bact_Acetyltransf"/>
</dbReference>
<dbReference type="AlphaFoldDB" id="A0A8J3IDW4"/>
<dbReference type="RefSeq" id="WP_220198638.1">
    <property type="nucleotide sequence ID" value="NZ_BNJF01000005.1"/>
</dbReference>
<keyword evidence="2" id="KW-0012">Acyltransferase</keyword>
<evidence type="ECO:0000259" key="3">
    <source>
        <dbReference type="PROSITE" id="PS51186"/>
    </source>
</evidence>
<dbReference type="Proteomes" id="UP000612362">
    <property type="component" value="Unassembled WGS sequence"/>
</dbReference>
<evidence type="ECO:0000256" key="2">
    <source>
        <dbReference type="ARBA" id="ARBA00023315"/>
    </source>
</evidence>
<sequence>MISRSVCMPDDYSRLDEFLRACEVADTVDLDLHREALQEQQNTDLFQVSLDSAKNVRGFARLRVSQVEDNITEGRYWYYLAPTASDEAVELLHWAEAQTLQRGGQSRARLFTASLDNHPSRFQFLEANGFSRVRYFFTMKQALQDNIAVSDLPAGYTLRNATLSDVPNYTELHNLAFSEHWNSQPTTMAELRAEKLTPEYRSELDVLAIAPDGALASFCTASIEPMKREGAEEIVGFIASLGTHPAHRGRGLGRALLQRNLRTLQALGITKACISVDAANPTGAVRLYESVGFQPFETWISYFKYL</sequence>
<accession>A0A8J3IDW4</accession>
<proteinExistence type="predicted"/>
<keyword evidence="1" id="KW-0808">Transferase</keyword>
<name>A0A8J3IDW4_9CHLR</name>
<protein>
    <recommendedName>
        <fullName evidence="3">N-acetyltransferase domain-containing protein</fullName>
    </recommendedName>
</protein>
<dbReference type="CDD" id="cd04301">
    <property type="entry name" value="NAT_SF"/>
    <property type="match status" value="1"/>
</dbReference>
<dbReference type="SUPFAM" id="SSF55729">
    <property type="entry name" value="Acyl-CoA N-acyltransferases (Nat)"/>
    <property type="match status" value="1"/>
</dbReference>
<dbReference type="EMBL" id="BNJF01000005">
    <property type="protein sequence ID" value="GHO49524.1"/>
    <property type="molecule type" value="Genomic_DNA"/>
</dbReference>
<evidence type="ECO:0000313" key="5">
    <source>
        <dbReference type="Proteomes" id="UP000612362"/>
    </source>
</evidence>
<feature type="domain" description="N-acetyltransferase" evidence="3">
    <location>
        <begin position="156"/>
        <end position="306"/>
    </location>
</feature>
<evidence type="ECO:0000313" key="4">
    <source>
        <dbReference type="EMBL" id="GHO49524.1"/>
    </source>
</evidence>
<dbReference type="PANTHER" id="PTHR43877">
    <property type="entry name" value="AMINOALKYLPHOSPHONATE N-ACETYLTRANSFERASE-RELATED-RELATED"/>
    <property type="match status" value="1"/>
</dbReference>
<gene>
    <name evidence="4" type="ORF">KSX_76870</name>
</gene>
<comment type="caution">
    <text evidence="4">The sequence shown here is derived from an EMBL/GenBank/DDBJ whole genome shotgun (WGS) entry which is preliminary data.</text>
</comment>
<dbReference type="Pfam" id="PF00583">
    <property type="entry name" value="Acetyltransf_1"/>
    <property type="match status" value="1"/>
</dbReference>
<dbReference type="PROSITE" id="PS51186">
    <property type="entry name" value="GNAT"/>
    <property type="match status" value="1"/>
</dbReference>
<reference evidence="4" key="1">
    <citation type="submission" date="2020-10" db="EMBL/GenBank/DDBJ databases">
        <title>Taxonomic study of unclassified bacteria belonging to the class Ktedonobacteria.</title>
        <authorList>
            <person name="Yabe S."/>
            <person name="Wang C.M."/>
            <person name="Zheng Y."/>
            <person name="Sakai Y."/>
            <person name="Cavaletti L."/>
            <person name="Monciardini P."/>
            <person name="Donadio S."/>
        </authorList>
    </citation>
    <scope>NUCLEOTIDE SEQUENCE</scope>
    <source>
        <strain evidence="4">SOSP1-1</strain>
    </source>
</reference>
<keyword evidence="5" id="KW-1185">Reference proteome</keyword>
<dbReference type="Gene3D" id="3.40.630.30">
    <property type="match status" value="1"/>
</dbReference>
<dbReference type="InterPro" id="IPR016181">
    <property type="entry name" value="Acyl_CoA_acyltransferase"/>
</dbReference>